<reference evidence="2" key="1">
    <citation type="submission" date="2020-07" db="EMBL/GenBank/DDBJ databases">
        <title>Multicomponent nature underlies the extraordinary mechanical properties of spider dragline silk.</title>
        <authorList>
            <person name="Kono N."/>
            <person name="Nakamura H."/>
            <person name="Mori M."/>
            <person name="Yoshida Y."/>
            <person name="Ohtoshi R."/>
            <person name="Malay A.D."/>
            <person name="Moran D.A.P."/>
            <person name="Tomita M."/>
            <person name="Numata K."/>
            <person name="Arakawa K."/>
        </authorList>
    </citation>
    <scope>NUCLEOTIDE SEQUENCE</scope>
</reference>
<evidence type="ECO:0000313" key="2">
    <source>
        <dbReference type="EMBL" id="GFR28353.1"/>
    </source>
</evidence>
<evidence type="ECO:0000256" key="1">
    <source>
        <dbReference type="SAM" id="MobiDB-lite"/>
    </source>
</evidence>
<gene>
    <name evidence="2" type="ORF">TNCT_99981</name>
</gene>
<dbReference type="AlphaFoldDB" id="A0A8X6HRN2"/>
<protein>
    <submittedName>
        <fullName evidence="2">Uncharacterized protein</fullName>
    </submittedName>
</protein>
<name>A0A8X6HRN2_TRICU</name>
<feature type="non-terminal residue" evidence="2">
    <location>
        <position position="1"/>
    </location>
</feature>
<keyword evidence="3" id="KW-1185">Reference proteome</keyword>
<dbReference type="EMBL" id="BMAO01039022">
    <property type="protein sequence ID" value="GFR28353.1"/>
    <property type="molecule type" value="Genomic_DNA"/>
</dbReference>
<proteinExistence type="predicted"/>
<sequence>NSSPPCTLVSWGSSSLRSSYSPLAEKESNSKHFSNFADALWWGGGARRNLEVKVTDSSDEFKPCTAEDPPCRGGRCT</sequence>
<organism evidence="2 3">
    <name type="scientific">Trichonephila clavata</name>
    <name type="common">Joro spider</name>
    <name type="synonym">Nephila clavata</name>
    <dbReference type="NCBI Taxonomy" id="2740835"/>
    <lineage>
        <taxon>Eukaryota</taxon>
        <taxon>Metazoa</taxon>
        <taxon>Ecdysozoa</taxon>
        <taxon>Arthropoda</taxon>
        <taxon>Chelicerata</taxon>
        <taxon>Arachnida</taxon>
        <taxon>Araneae</taxon>
        <taxon>Araneomorphae</taxon>
        <taxon>Entelegynae</taxon>
        <taxon>Araneoidea</taxon>
        <taxon>Nephilidae</taxon>
        <taxon>Trichonephila</taxon>
    </lineage>
</organism>
<evidence type="ECO:0000313" key="3">
    <source>
        <dbReference type="Proteomes" id="UP000887116"/>
    </source>
</evidence>
<dbReference type="Proteomes" id="UP000887116">
    <property type="component" value="Unassembled WGS sequence"/>
</dbReference>
<accession>A0A8X6HRN2</accession>
<feature type="region of interest" description="Disordered" evidence="1">
    <location>
        <begin position="58"/>
        <end position="77"/>
    </location>
</feature>
<comment type="caution">
    <text evidence="2">The sequence shown here is derived from an EMBL/GenBank/DDBJ whole genome shotgun (WGS) entry which is preliminary data.</text>
</comment>